<dbReference type="CDD" id="cd00761">
    <property type="entry name" value="Glyco_tranf_GTA_type"/>
    <property type="match status" value="1"/>
</dbReference>
<dbReference type="OrthoDB" id="9801954at2"/>
<dbReference type="Pfam" id="PF00535">
    <property type="entry name" value="Glycos_transf_2"/>
    <property type="match status" value="1"/>
</dbReference>
<evidence type="ECO:0000313" key="3">
    <source>
        <dbReference type="Proteomes" id="UP000299580"/>
    </source>
</evidence>
<proteinExistence type="predicted"/>
<dbReference type="EMBL" id="CP034035">
    <property type="protein sequence ID" value="QCR08089.1"/>
    <property type="molecule type" value="Genomic_DNA"/>
</dbReference>
<dbReference type="KEGG" id="brb:EH207_05870"/>
<dbReference type="InterPro" id="IPR001173">
    <property type="entry name" value="Glyco_trans_2-like"/>
</dbReference>
<dbReference type="PANTHER" id="PTHR22916:SF3">
    <property type="entry name" value="UDP-GLCNAC:BETAGAL BETA-1,3-N-ACETYLGLUCOSAMINYLTRANSFERASE-LIKE PROTEIN 1"/>
    <property type="match status" value="1"/>
</dbReference>
<protein>
    <submittedName>
        <fullName evidence="2">Glycosyltransferase</fullName>
    </submittedName>
</protein>
<dbReference type="AlphaFoldDB" id="A0A4P8QRC3"/>
<dbReference type="PANTHER" id="PTHR22916">
    <property type="entry name" value="GLYCOSYLTRANSFERASE"/>
    <property type="match status" value="1"/>
</dbReference>
<dbReference type="Proteomes" id="UP000299580">
    <property type="component" value="Chromosome"/>
</dbReference>
<evidence type="ECO:0000259" key="1">
    <source>
        <dbReference type="Pfam" id="PF00535"/>
    </source>
</evidence>
<evidence type="ECO:0000313" key="2">
    <source>
        <dbReference type="EMBL" id="QCR08089.1"/>
    </source>
</evidence>
<dbReference type="Gene3D" id="3.90.550.10">
    <property type="entry name" value="Spore Coat Polysaccharide Biosynthesis Protein SpsA, Chain A"/>
    <property type="match status" value="1"/>
</dbReference>
<reference evidence="2 3" key="1">
    <citation type="submission" date="2018-11" db="EMBL/GenBank/DDBJ databases">
        <title>Genome sequences of Brenneria nigrifluens and Brenneria rubrifaciens.</title>
        <authorList>
            <person name="Poret-Peterson A.T."/>
            <person name="McClean A.E."/>
            <person name="Kluepfel D.A."/>
        </authorList>
    </citation>
    <scope>NUCLEOTIDE SEQUENCE [LARGE SCALE GENOMIC DNA]</scope>
    <source>
        <strain evidence="2 3">6D370</strain>
    </source>
</reference>
<accession>A0A4P8QRC3</accession>
<name>A0A4P8QRC3_9GAMM</name>
<dbReference type="InterPro" id="IPR029044">
    <property type="entry name" value="Nucleotide-diphossugar_trans"/>
</dbReference>
<gene>
    <name evidence="2" type="ORF">EH207_05870</name>
</gene>
<dbReference type="RefSeq" id="WP_137713146.1">
    <property type="nucleotide sequence ID" value="NZ_CP034035.1"/>
</dbReference>
<keyword evidence="3" id="KW-1185">Reference proteome</keyword>
<sequence>MQYEKKPKVSIYITTHNRLNKLKRAICSVLKQDYSNIEILVCDDASSDGTKEYMAALAEKDSRVIYLRNDNNQGACVARNMGIFKATGKFITGLDDDDEFTPTRISFFLDNWSDNLSFICCNFKEKYVDGREKLYYKGGEKYIEGSYEDLLFCNIASNQVFTTTEKLRKIGGFDIRARRLQDWDTWLRLSFEHGQFKRFQEPTYIMHHDHKENENRVSKSYPFSKALIDLRERNKEIYQGEKLDFMNYIISTVERRAGLMESITWSFSKRTPKYALKYALQFLPLNRYD</sequence>
<keyword evidence="2" id="KW-0808">Transferase</keyword>
<organism evidence="2 3">
    <name type="scientific">Brenneria rubrifaciens</name>
    <dbReference type="NCBI Taxonomy" id="55213"/>
    <lineage>
        <taxon>Bacteria</taxon>
        <taxon>Pseudomonadati</taxon>
        <taxon>Pseudomonadota</taxon>
        <taxon>Gammaproteobacteria</taxon>
        <taxon>Enterobacterales</taxon>
        <taxon>Pectobacteriaceae</taxon>
        <taxon>Brenneria</taxon>
    </lineage>
</organism>
<dbReference type="SUPFAM" id="SSF53448">
    <property type="entry name" value="Nucleotide-diphospho-sugar transferases"/>
    <property type="match status" value="1"/>
</dbReference>
<feature type="domain" description="Glycosyltransferase 2-like" evidence="1">
    <location>
        <begin position="10"/>
        <end position="138"/>
    </location>
</feature>
<dbReference type="GO" id="GO:0016758">
    <property type="term" value="F:hexosyltransferase activity"/>
    <property type="evidence" value="ECO:0007669"/>
    <property type="project" value="UniProtKB-ARBA"/>
</dbReference>